<protein>
    <submittedName>
        <fullName evidence="2">Uncharacterized protein</fullName>
    </submittedName>
</protein>
<feature type="compositionally biased region" description="Acidic residues" evidence="1">
    <location>
        <begin position="13"/>
        <end position="22"/>
    </location>
</feature>
<dbReference type="Proteomes" id="UP000265520">
    <property type="component" value="Unassembled WGS sequence"/>
</dbReference>
<evidence type="ECO:0000313" key="3">
    <source>
        <dbReference type="Proteomes" id="UP000265520"/>
    </source>
</evidence>
<dbReference type="AlphaFoldDB" id="A0A392QK77"/>
<proteinExistence type="predicted"/>
<name>A0A392QK77_9FABA</name>
<feature type="region of interest" description="Disordered" evidence="1">
    <location>
        <begin position="1"/>
        <end position="22"/>
    </location>
</feature>
<accession>A0A392QK77</accession>
<evidence type="ECO:0000256" key="1">
    <source>
        <dbReference type="SAM" id="MobiDB-lite"/>
    </source>
</evidence>
<reference evidence="2 3" key="1">
    <citation type="journal article" date="2018" name="Front. Plant Sci.">
        <title>Red Clover (Trifolium pratense) and Zigzag Clover (T. medium) - A Picture of Genomic Similarities and Differences.</title>
        <authorList>
            <person name="Dluhosova J."/>
            <person name="Istvanek J."/>
            <person name="Nedelnik J."/>
            <person name="Repkova J."/>
        </authorList>
    </citation>
    <scope>NUCLEOTIDE SEQUENCE [LARGE SCALE GENOMIC DNA]</scope>
    <source>
        <strain evidence="3">cv. 10/8</strain>
        <tissue evidence="2">Leaf</tissue>
    </source>
</reference>
<organism evidence="2 3">
    <name type="scientific">Trifolium medium</name>
    <dbReference type="NCBI Taxonomy" id="97028"/>
    <lineage>
        <taxon>Eukaryota</taxon>
        <taxon>Viridiplantae</taxon>
        <taxon>Streptophyta</taxon>
        <taxon>Embryophyta</taxon>
        <taxon>Tracheophyta</taxon>
        <taxon>Spermatophyta</taxon>
        <taxon>Magnoliopsida</taxon>
        <taxon>eudicotyledons</taxon>
        <taxon>Gunneridae</taxon>
        <taxon>Pentapetalae</taxon>
        <taxon>rosids</taxon>
        <taxon>fabids</taxon>
        <taxon>Fabales</taxon>
        <taxon>Fabaceae</taxon>
        <taxon>Papilionoideae</taxon>
        <taxon>50 kb inversion clade</taxon>
        <taxon>NPAAA clade</taxon>
        <taxon>Hologalegina</taxon>
        <taxon>IRL clade</taxon>
        <taxon>Trifolieae</taxon>
        <taxon>Trifolium</taxon>
    </lineage>
</organism>
<dbReference type="EMBL" id="LXQA010143580">
    <property type="protein sequence ID" value="MCI24791.1"/>
    <property type="molecule type" value="Genomic_DNA"/>
</dbReference>
<sequence length="22" mass="2302">KGVKVTLQGCDVEGGEVEEPVE</sequence>
<comment type="caution">
    <text evidence="2">The sequence shown here is derived from an EMBL/GenBank/DDBJ whole genome shotgun (WGS) entry which is preliminary data.</text>
</comment>
<keyword evidence="3" id="KW-1185">Reference proteome</keyword>
<evidence type="ECO:0000313" key="2">
    <source>
        <dbReference type="EMBL" id="MCI24791.1"/>
    </source>
</evidence>
<feature type="non-terminal residue" evidence="2">
    <location>
        <position position="1"/>
    </location>
</feature>